<reference evidence="2" key="2">
    <citation type="journal article" date="2018" name="Mol. Plant Microbe Interact.">
        <title>Genome sequence resources for the wheat stripe rust pathogen (Puccinia striiformis f. sp. tritici) and the barley stripe rust pathogen (Puccinia striiformis f. sp. hordei).</title>
        <authorList>
            <person name="Xia C."/>
            <person name="Wang M."/>
            <person name="Yin C."/>
            <person name="Cornejo O.E."/>
            <person name="Hulbert S.H."/>
            <person name="Chen X."/>
        </authorList>
    </citation>
    <scope>NUCLEOTIDE SEQUENCE [LARGE SCALE GENOMIC DNA]</scope>
    <source>
        <strain evidence="2">93-210</strain>
    </source>
</reference>
<gene>
    <name evidence="1" type="ORF">MJO28_015254</name>
</gene>
<keyword evidence="2" id="KW-1185">Reference proteome</keyword>
<organism evidence="1 2">
    <name type="scientific">Puccinia striiformis f. sp. tritici</name>
    <dbReference type="NCBI Taxonomy" id="168172"/>
    <lineage>
        <taxon>Eukaryota</taxon>
        <taxon>Fungi</taxon>
        <taxon>Dikarya</taxon>
        <taxon>Basidiomycota</taxon>
        <taxon>Pucciniomycotina</taxon>
        <taxon>Pucciniomycetes</taxon>
        <taxon>Pucciniales</taxon>
        <taxon>Pucciniaceae</taxon>
        <taxon>Puccinia</taxon>
    </lineage>
</organism>
<sequence length="732" mass="82095">MKLRQLATPAIRNPRGSGVRIEIYKKLSDKKDEALKAAIAAAALEKFKQPAKPLQIQAVFNLARGKNTFLLAGTGFGKSRIPEIYYQLLRGTGGVVLVLNPLDALGNNQVLEKEDAGFTAINLTKLSFNEAEANKIANGEYNFVYLSPEIYLNSPLWEQVYFCPNFQDRLALVVVDEAHIIHQWGLMESHGSKNRVTLIGMLEDLGIFRPSYGKLGGRLLTRNNKPILLMSATCRPIAIQAIKNSLKLEDHNLELVKGELTRPELRIIRVYMNNSMNSCTDLADLFPLESEVPNSSVVPSLIYCGTRHRTIQVMKILDKARRSGGRSLRPRSTFIRRFHAMTGDKDKVKVVEDYAKGVFPIISCTMALGMGQNWSRVRSVIQMGRADPSSICQMIGRCGRDGRPGLAIMLVEKTRKGGKNSVEEFNTNAEQGHDDRMDALAITPVCLRIAFAIDNELGYIPLSVTDPSYIKEQAREKEQKFATCHCSNCDPQGTEGLMRHIKSMTVKNMDEYLMKDWPPENLEPVGHSKKRKRGGDTNSFGKKIKLSVPLQKILSDQLASEFNILFKKTYRKKQLFNASNLFGQTHIDKIIHSFGKINGIAGLRKVIGGRLIPGQLELLNSAIEDFTEGPLADEFKALKEQENQDKQLAAAVKTQAAEARAHKQAAVKEAARVAKDLKDWLSRIEAERKQERERIEDKLKKEYETQLAELIRLAGEDAERRGVASIHRGRYK</sequence>
<dbReference type="EMBL" id="CM045880">
    <property type="protein sequence ID" value="KAI7938334.1"/>
    <property type="molecule type" value="Genomic_DNA"/>
</dbReference>
<reference evidence="1 2" key="3">
    <citation type="journal article" date="2022" name="Microbiol. Spectr.">
        <title>Folding features and dynamics of 3D genome architecture in plant fungal pathogens.</title>
        <authorList>
            <person name="Xia C."/>
        </authorList>
    </citation>
    <scope>NUCLEOTIDE SEQUENCE [LARGE SCALE GENOMIC DNA]</scope>
    <source>
        <strain evidence="1 2">93-210</strain>
    </source>
</reference>
<accession>A0ACC0DU25</accession>
<name>A0ACC0DU25_9BASI</name>
<evidence type="ECO:0000313" key="1">
    <source>
        <dbReference type="EMBL" id="KAI7938334.1"/>
    </source>
</evidence>
<protein>
    <submittedName>
        <fullName evidence="1">Uncharacterized protein</fullName>
    </submittedName>
</protein>
<evidence type="ECO:0000313" key="2">
    <source>
        <dbReference type="Proteomes" id="UP001060170"/>
    </source>
</evidence>
<comment type="caution">
    <text evidence="1">The sequence shown here is derived from an EMBL/GenBank/DDBJ whole genome shotgun (WGS) entry which is preliminary data.</text>
</comment>
<reference evidence="2" key="1">
    <citation type="journal article" date="2018" name="BMC Genomics">
        <title>Genomic insights into host adaptation between the wheat stripe rust pathogen (Puccinia striiformis f. sp. tritici) and the barley stripe rust pathogen (Puccinia striiformis f. sp. hordei).</title>
        <authorList>
            <person name="Xia C."/>
            <person name="Wang M."/>
            <person name="Yin C."/>
            <person name="Cornejo O.E."/>
            <person name="Hulbert S.H."/>
            <person name="Chen X."/>
        </authorList>
    </citation>
    <scope>NUCLEOTIDE SEQUENCE [LARGE SCALE GENOMIC DNA]</scope>
    <source>
        <strain evidence="2">93-210</strain>
    </source>
</reference>
<dbReference type="Proteomes" id="UP001060170">
    <property type="component" value="Chromosome 16"/>
</dbReference>
<proteinExistence type="predicted"/>